<feature type="compositionally biased region" description="Polar residues" evidence="2">
    <location>
        <begin position="76"/>
        <end position="87"/>
    </location>
</feature>
<feature type="domain" description="C2H2-type" evidence="3">
    <location>
        <begin position="146"/>
        <end position="174"/>
    </location>
</feature>
<keyword evidence="5" id="KW-1185">Reference proteome</keyword>
<dbReference type="Gene3D" id="3.30.160.60">
    <property type="entry name" value="Classic Zinc Finger"/>
    <property type="match status" value="2"/>
</dbReference>
<dbReference type="GO" id="GO:0008270">
    <property type="term" value="F:zinc ion binding"/>
    <property type="evidence" value="ECO:0007669"/>
    <property type="project" value="UniProtKB-KW"/>
</dbReference>
<dbReference type="PROSITE" id="PS00028">
    <property type="entry name" value="ZINC_FINGER_C2H2_1"/>
    <property type="match status" value="4"/>
</dbReference>
<organism evidence="4 5">
    <name type="scientific">Pristionchus mayeri</name>
    <dbReference type="NCBI Taxonomy" id="1317129"/>
    <lineage>
        <taxon>Eukaryota</taxon>
        <taxon>Metazoa</taxon>
        <taxon>Ecdysozoa</taxon>
        <taxon>Nematoda</taxon>
        <taxon>Chromadorea</taxon>
        <taxon>Rhabditida</taxon>
        <taxon>Rhabditina</taxon>
        <taxon>Diplogasteromorpha</taxon>
        <taxon>Diplogasteroidea</taxon>
        <taxon>Neodiplogasteridae</taxon>
        <taxon>Pristionchus</taxon>
    </lineage>
</organism>
<dbReference type="AlphaFoldDB" id="A0AAN4ZDQ4"/>
<feature type="region of interest" description="Disordered" evidence="2">
    <location>
        <begin position="671"/>
        <end position="704"/>
    </location>
</feature>
<sequence>QVSNCIYEGYRTRERNREGVGRVCDDLKKSAHKMAMLKSEQESIDMSKAMMQSLESCSMGGDFLNGLGLPRGIDSPSPSHTTQPPFPSLPQSVNDLLALTNQSQLIANNMDGNAMVSNMLAALQSQFLASQSLPFPLPSALPSKEVFCDLCDKAFANRSYLRNHRLNKHGIDEEEGSPMKGMEDSSSPIEGGRNSSVIRERTSVEATSIDRREVKKEEDNGISSLEMDGMAASSMVSKCDECPFETDNFINLIQHKATSHHKMDSEIVNTVTPPSSFPCPECDQSFESSTHLSNHSAMVHGQLGQILSIFGGEAQFPFHILNSQMPNPFSSLTNTPPVVKPPPAKRNYSSAGKNYCDVCNKEVCNKYFLRTHMLKMHGIVIDENKPVIANIDTRERERTGELTFRCDICSTTLSSRQQLRDHKAGAHGVSYPVGTPSTPSTLTPTRPAKPPNMLASPSMAAPPLSSTSISSLDLSSIASESLPPSMDPPHPSILTHSIIPDMMSVLPSASVVRETKESNGIPPQGLTKCQHCVYTTRFARNMEYHTERHERLDGTTRLNDVDVIRSGMKMDVVEREEEKMMERSSEEAILRMTTNAAIQMAKTNEPTSFDCSKCHRSFSTLSFLHSHTRLFHSQKMMNDLSAWMAHKRKNSSTKLRSKLAKRLKSGLKKNLAAEKEKEKDSELQGVERHSVTSGSISPHRSEVPEGMGCIETGYSLQSLLVSTPLGTPLPPQFTARLPISSPIQSPLMITLTLTPLLS</sequence>
<evidence type="ECO:0000256" key="2">
    <source>
        <dbReference type="SAM" id="MobiDB-lite"/>
    </source>
</evidence>
<name>A0AAN4ZDQ4_9BILA</name>
<feature type="domain" description="C2H2-type" evidence="3">
    <location>
        <begin position="277"/>
        <end position="300"/>
    </location>
</feature>
<feature type="region of interest" description="Disordered" evidence="2">
    <location>
        <begin position="171"/>
        <end position="195"/>
    </location>
</feature>
<dbReference type="SUPFAM" id="SSF57667">
    <property type="entry name" value="beta-beta-alpha zinc fingers"/>
    <property type="match status" value="1"/>
</dbReference>
<gene>
    <name evidence="4" type="ORF">PMAYCL1PPCAC_06823</name>
</gene>
<dbReference type="EMBL" id="BTRK01000002">
    <property type="protein sequence ID" value="GMR36628.1"/>
    <property type="molecule type" value="Genomic_DNA"/>
</dbReference>
<accession>A0AAN4ZDQ4</accession>
<dbReference type="Pfam" id="PF13894">
    <property type="entry name" value="zf-C2H2_4"/>
    <property type="match status" value="1"/>
</dbReference>
<proteinExistence type="predicted"/>
<keyword evidence="1" id="KW-0863">Zinc-finger</keyword>
<evidence type="ECO:0000259" key="3">
    <source>
        <dbReference type="PROSITE" id="PS50157"/>
    </source>
</evidence>
<evidence type="ECO:0000313" key="4">
    <source>
        <dbReference type="EMBL" id="GMR36628.1"/>
    </source>
</evidence>
<reference evidence="5" key="1">
    <citation type="submission" date="2022-10" db="EMBL/GenBank/DDBJ databases">
        <title>Genome assembly of Pristionchus species.</title>
        <authorList>
            <person name="Yoshida K."/>
            <person name="Sommer R.J."/>
        </authorList>
    </citation>
    <scope>NUCLEOTIDE SEQUENCE [LARGE SCALE GENOMIC DNA]</scope>
    <source>
        <strain evidence="5">RS5460</strain>
    </source>
</reference>
<protein>
    <recommendedName>
        <fullName evidence="3">C2H2-type domain-containing protein</fullName>
    </recommendedName>
</protein>
<dbReference type="Proteomes" id="UP001328107">
    <property type="component" value="Unassembled WGS sequence"/>
</dbReference>
<feature type="domain" description="C2H2-type" evidence="3">
    <location>
        <begin position="609"/>
        <end position="637"/>
    </location>
</feature>
<evidence type="ECO:0000313" key="5">
    <source>
        <dbReference type="Proteomes" id="UP001328107"/>
    </source>
</evidence>
<keyword evidence="1" id="KW-0479">Metal-binding</keyword>
<dbReference type="Pfam" id="PF00096">
    <property type="entry name" value="zf-C2H2"/>
    <property type="match status" value="1"/>
</dbReference>
<feature type="non-terminal residue" evidence="4">
    <location>
        <position position="1"/>
    </location>
</feature>
<feature type="compositionally biased region" description="Basic and acidic residues" evidence="2">
    <location>
        <begin position="671"/>
        <end position="690"/>
    </location>
</feature>
<feature type="region of interest" description="Disordered" evidence="2">
    <location>
        <begin position="423"/>
        <end position="469"/>
    </location>
</feature>
<dbReference type="SMART" id="SM00355">
    <property type="entry name" value="ZnF_C2H2"/>
    <property type="match status" value="7"/>
</dbReference>
<dbReference type="PROSITE" id="PS50157">
    <property type="entry name" value="ZINC_FINGER_C2H2_2"/>
    <property type="match status" value="4"/>
</dbReference>
<dbReference type="Pfam" id="PF12874">
    <property type="entry name" value="zf-met"/>
    <property type="match status" value="1"/>
</dbReference>
<dbReference type="InterPro" id="IPR013087">
    <property type="entry name" value="Znf_C2H2_type"/>
</dbReference>
<comment type="caution">
    <text evidence="4">The sequence shown here is derived from an EMBL/GenBank/DDBJ whole genome shotgun (WGS) entry which is preliminary data.</text>
</comment>
<dbReference type="PANTHER" id="PTHR21190">
    <property type="entry name" value="GH10077P"/>
    <property type="match status" value="1"/>
</dbReference>
<feature type="compositionally biased region" description="Polar residues" evidence="2">
    <location>
        <begin position="184"/>
        <end position="195"/>
    </location>
</feature>
<keyword evidence="1" id="KW-0862">Zinc</keyword>
<dbReference type="PANTHER" id="PTHR21190:SF1">
    <property type="entry name" value="GH10077P"/>
    <property type="match status" value="1"/>
</dbReference>
<feature type="compositionally biased region" description="Low complexity" evidence="2">
    <location>
        <begin position="432"/>
        <end position="469"/>
    </location>
</feature>
<feature type="domain" description="C2H2-type" evidence="3">
    <location>
        <begin position="404"/>
        <end position="432"/>
    </location>
</feature>
<dbReference type="InterPro" id="IPR036236">
    <property type="entry name" value="Znf_C2H2_sf"/>
</dbReference>
<feature type="region of interest" description="Disordered" evidence="2">
    <location>
        <begin position="68"/>
        <end position="87"/>
    </location>
</feature>
<dbReference type="FunFam" id="3.30.160.60:FF:002852">
    <property type="entry name" value="Dorsal Intercalation and Elongation defect"/>
    <property type="match status" value="1"/>
</dbReference>
<evidence type="ECO:0000256" key="1">
    <source>
        <dbReference type="PROSITE-ProRule" id="PRU00042"/>
    </source>
</evidence>